<protein>
    <recommendedName>
        <fullName evidence="1">SCP domain-containing protein</fullName>
    </recommendedName>
</protein>
<comment type="caution">
    <text evidence="2">The sequence shown here is derived from an EMBL/GenBank/DDBJ whole genome shotgun (WGS) entry which is preliminary data.</text>
</comment>
<name>E6QJ17_9ZZZZ</name>
<proteinExistence type="predicted"/>
<dbReference type="EMBL" id="CABQ01000081">
    <property type="protein sequence ID" value="CBI07233.1"/>
    <property type="molecule type" value="Genomic_DNA"/>
</dbReference>
<evidence type="ECO:0000259" key="1">
    <source>
        <dbReference type="Pfam" id="PF00188"/>
    </source>
</evidence>
<evidence type="ECO:0000313" key="2">
    <source>
        <dbReference type="EMBL" id="CBI07233.1"/>
    </source>
</evidence>
<gene>
    <name evidence="2" type="ORF">CARN6_0559</name>
</gene>
<sequence length="261" mass="28029">MIFAFFFIVLTLHAQNSASDESEAAQQLVALANQSRAEAGKQPLQWDAALAAAALKHAQRMAAEGPIAHRYGGEMSLAERAAAAGAHFRLVEENIAVGDSAAQIHNLWMHSPEHRTNLLNSDIDRIGVALVPARGVLYAVADYSQSVPTLTREQVEQQIANLVSALGVNMSAADPKVRQARMQQARQACAASNGIPADPANQPLFVMRWQSASLDQLPPVLVQRIHSGSYHQAAVGACQPHHDAGAEQAAFSSYRIAVLLY</sequence>
<dbReference type="InterPro" id="IPR014044">
    <property type="entry name" value="CAP_dom"/>
</dbReference>
<dbReference type="AlphaFoldDB" id="E6QJ17"/>
<dbReference type="Pfam" id="PF00188">
    <property type="entry name" value="CAP"/>
    <property type="match status" value="1"/>
</dbReference>
<accession>E6QJ17</accession>
<organism evidence="2">
    <name type="scientific">mine drainage metagenome</name>
    <dbReference type="NCBI Taxonomy" id="410659"/>
    <lineage>
        <taxon>unclassified sequences</taxon>
        <taxon>metagenomes</taxon>
        <taxon>ecological metagenomes</taxon>
    </lineage>
</organism>
<dbReference type="SUPFAM" id="SSF55797">
    <property type="entry name" value="PR-1-like"/>
    <property type="match status" value="1"/>
</dbReference>
<dbReference type="PANTHER" id="PTHR31157:SF1">
    <property type="entry name" value="SCP DOMAIN-CONTAINING PROTEIN"/>
    <property type="match status" value="1"/>
</dbReference>
<feature type="domain" description="SCP" evidence="1">
    <location>
        <begin position="31"/>
        <end position="143"/>
    </location>
</feature>
<dbReference type="PANTHER" id="PTHR31157">
    <property type="entry name" value="SCP DOMAIN-CONTAINING PROTEIN"/>
    <property type="match status" value="1"/>
</dbReference>
<dbReference type="InterPro" id="IPR035940">
    <property type="entry name" value="CAP_sf"/>
</dbReference>
<dbReference type="CDD" id="cd05379">
    <property type="entry name" value="CAP_bacterial"/>
    <property type="match status" value="1"/>
</dbReference>
<reference evidence="2" key="1">
    <citation type="submission" date="2009-10" db="EMBL/GenBank/DDBJ databases">
        <title>Diversity of trophic interactions inside an arsenic-rich microbial ecosystem.</title>
        <authorList>
            <person name="Bertin P.N."/>
            <person name="Heinrich-Salmeron A."/>
            <person name="Pelletier E."/>
            <person name="Goulhen-Chollet F."/>
            <person name="Arsene-Ploetze F."/>
            <person name="Gallien S."/>
            <person name="Calteau A."/>
            <person name="Vallenet D."/>
            <person name="Casiot C."/>
            <person name="Chane-Woon-Ming B."/>
            <person name="Giloteaux L."/>
            <person name="Barakat M."/>
            <person name="Bonnefoy V."/>
            <person name="Bruneel O."/>
            <person name="Chandler M."/>
            <person name="Cleiss J."/>
            <person name="Duran R."/>
            <person name="Elbaz-Poulichet F."/>
            <person name="Fonknechten N."/>
            <person name="Lauga B."/>
            <person name="Mornico D."/>
            <person name="Ortet P."/>
            <person name="Schaeffer C."/>
            <person name="Siguier P."/>
            <person name="Alexander Thil Smith A."/>
            <person name="Van Dorsselaer A."/>
            <person name="Weissenbach J."/>
            <person name="Medigue C."/>
            <person name="Le Paslier D."/>
        </authorList>
    </citation>
    <scope>NUCLEOTIDE SEQUENCE</scope>
</reference>
<dbReference type="Gene3D" id="3.40.33.10">
    <property type="entry name" value="CAP"/>
    <property type="match status" value="1"/>
</dbReference>